<protein>
    <recommendedName>
        <fullName evidence="4">3-phosphoshikimate 1-carboxyvinyltransferase</fullName>
    </recommendedName>
</protein>
<dbReference type="EMBL" id="FOWR01000027">
    <property type="protein sequence ID" value="SFP85617.1"/>
    <property type="molecule type" value="Genomic_DNA"/>
</dbReference>
<feature type="transmembrane region" description="Helical" evidence="1">
    <location>
        <begin position="106"/>
        <end position="127"/>
    </location>
</feature>
<dbReference type="RefSeq" id="WP_074927784.1">
    <property type="nucleotide sequence ID" value="NZ_FOWR01000027.1"/>
</dbReference>
<evidence type="ECO:0000313" key="3">
    <source>
        <dbReference type="Proteomes" id="UP000182692"/>
    </source>
</evidence>
<dbReference type="AlphaFoldDB" id="A0A1I5TSN0"/>
<dbReference type="Proteomes" id="UP000182692">
    <property type="component" value="Unassembled WGS sequence"/>
</dbReference>
<reference evidence="2 3" key="1">
    <citation type="submission" date="2016-10" db="EMBL/GenBank/DDBJ databases">
        <authorList>
            <person name="de Groot N.N."/>
        </authorList>
    </citation>
    <scope>NUCLEOTIDE SEQUENCE [LARGE SCALE GENOMIC DNA]</scope>
    <source>
        <strain evidence="2 3">DSM 15893</strain>
    </source>
</reference>
<sequence>MLEQEKDAPNKNSENVQVLQSGSIRRDPFIRAFLEKMPSDVEKTFTDAQLLQVKLMYGTRAKASHMVDIRTVVGAWNWQYYLVFLFGRNRRDLTRAEQTISNISRVLILLLGTFVLFCVVTVSLYLLKSFAGIDILPNFSFGLWHQLSA</sequence>
<organism evidence="2 3">
    <name type="scientific">Enterovibrio norvegicus DSM 15893</name>
    <dbReference type="NCBI Taxonomy" id="1121869"/>
    <lineage>
        <taxon>Bacteria</taxon>
        <taxon>Pseudomonadati</taxon>
        <taxon>Pseudomonadota</taxon>
        <taxon>Gammaproteobacteria</taxon>
        <taxon>Vibrionales</taxon>
        <taxon>Vibrionaceae</taxon>
        <taxon>Enterovibrio</taxon>
    </lineage>
</organism>
<dbReference type="GeneID" id="35874416"/>
<gene>
    <name evidence="2" type="ORF">SAMN03084138_03300</name>
</gene>
<keyword evidence="1" id="KW-1133">Transmembrane helix</keyword>
<accession>A0A1I5TSN0</accession>
<name>A0A1I5TSN0_9GAMM</name>
<keyword evidence="1" id="KW-0812">Transmembrane</keyword>
<evidence type="ECO:0000313" key="2">
    <source>
        <dbReference type="EMBL" id="SFP85617.1"/>
    </source>
</evidence>
<dbReference type="STRING" id="1121869.SAMN03084138_03300"/>
<keyword evidence="1" id="KW-0472">Membrane</keyword>
<dbReference type="OrthoDB" id="6264467at2"/>
<proteinExistence type="predicted"/>
<evidence type="ECO:0008006" key="4">
    <source>
        <dbReference type="Google" id="ProtNLM"/>
    </source>
</evidence>
<evidence type="ECO:0000256" key="1">
    <source>
        <dbReference type="SAM" id="Phobius"/>
    </source>
</evidence>